<dbReference type="EMBL" id="LAZR01048700">
    <property type="protein sequence ID" value="KKK91342.1"/>
    <property type="molecule type" value="Genomic_DNA"/>
</dbReference>
<dbReference type="InterPro" id="IPR012337">
    <property type="entry name" value="RNaseH-like_sf"/>
</dbReference>
<dbReference type="InterPro" id="IPR036397">
    <property type="entry name" value="RNaseH_sf"/>
</dbReference>
<dbReference type="PROSITE" id="PS50994">
    <property type="entry name" value="INTEGRASE"/>
    <property type="match status" value="1"/>
</dbReference>
<dbReference type="AlphaFoldDB" id="A0A0F8ZBZ1"/>
<dbReference type="SUPFAM" id="SSF53098">
    <property type="entry name" value="Ribonuclease H-like"/>
    <property type="match status" value="1"/>
</dbReference>
<accession>A0A0F8ZBZ1</accession>
<reference evidence="2" key="1">
    <citation type="journal article" date="2015" name="Nature">
        <title>Complex archaea that bridge the gap between prokaryotes and eukaryotes.</title>
        <authorList>
            <person name="Spang A."/>
            <person name="Saw J.H."/>
            <person name="Jorgensen S.L."/>
            <person name="Zaremba-Niedzwiedzka K."/>
            <person name="Martijn J."/>
            <person name="Lind A.E."/>
            <person name="van Eijk R."/>
            <person name="Schleper C."/>
            <person name="Guy L."/>
            <person name="Ettema T.J."/>
        </authorList>
    </citation>
    <scope>NUCLEOTIDE SEQUENCE</scope>
</reference>
<dbReference type="GO" id="GO:0015074">
    <property type="term" value="P:DNA integration"/>
    <property type="evidence" value="ECO:0007669"/>
    <property type="project" value="InterPro"/>
</dbReference>
<dbReference type="InterPro" id="IPR050900">
    <property type="entry name" value="Transposase_IS3/IS150/IS904"/>
</dbReference>
<dbReference type="InterPro" id="IPR048020">
    <property type="entry name" value="Transpos_IS3"/>
</dbReference>
<dbReference type="Gene3D" id="3.30.420.10">
    <property type="entry name" value="Ribonuclease H-like superfamily/Ribonuclease H"/>
    <property type="match status" value="1"/>
</dbReference>
<dbReference type="GO" id="GO:0003676">
    <property type="term" value="F:nucleic acid binding"/>
    <property type="evidence" value="ECO:0007669"/>
    <property type="project" value="InterPro"/>
</dbReference>
<dbReference type="PANTHER" id="PTHR46889">
    <property type="entry name" value="TRANSPOSASE INSF FOR INSERTION SEQUENCE IS3B-RELATED"/>
    <property type="match status" value="1"/>
</dbReference>
<proteinExistence type="predicted"/>
<feature type="domain" description="Integrase catalytic" evidence="1">
    <location>
        <begin position="62"/>
        <end position="230"/>
    </location>
</feature>
<gene>
    <name evidence="2" type="ORF">LCGC14_2713920</name>
</gene>
<feature type="non-terminal residue" evidence="2">
    <location>
        <position position="230"/>
    </location>
</feature>
<organism evidence="2">
    <name type="scientific">marine sediment metagenome</name>
    <dbReference type="NCBI Taxonomy" id="412755"/>
    <lineage>
        <taxon>unclassified sequences</taxon>
        <taxon>metagenomes</taxon>
        <taxon>ecological metagenomes</taxon>
    </lineage>
</organism>
<dbReference type="NCBIfam" id="NF033516">
    <property type="entry name" value="transpos_IS3"/>
    <property type="match status" value="1"/>
</dbReference>
<dbReference type="Pfam" id="PF13276">
    <property type="entry name" value="HTH_21"/>
    <property type="match status" value="1"/>
</dbReference>
<comment type="caution">
    <text evidence="2">The sequence shown here is derived from an EMBL/GenBank/DDBJ whole genome shotgun (WGS) entry which is preliminary data.</text>
</comment>
<dbReference type="Pfam" id="PF00665">
    <property type="entry name" value="rve"/>
    <property type="match status" value="1"/>
</dbReference>
<dbReference type="PANTHER" id="PTHR46889:SF4">
    <property type="entry name" value="TRANSPOSASE INSO FOR INSERTION SEQUENCE ELEMENT IS911B-RELATED"/>
    <property type="match status" value="1"/>
</dbReference>
<dbReference type="InterPro" id="IPR001584">
    <property type="entry name" value="Integrase_cat-core"/>
</dbReference>
<sequence>MRMLDEQYLKTPCYGVDKMTQWLRRQGHRVNPKRIRRLLRQMGLEAIYPRPGRNLSLPDKEHKIYPYLLRGVVITRGNQVWSTDITYIRMYHGWVYLTAVMDWFSRYVLSWEVSITLEADFCVSALQQALRQGTPEFFNSDQGSQFTSEDFIRPLKDAGIQISMDGRGRVFDNIFVERLWRTVKVEEVYLRDYQTVAEAVLGLGRYFEFYNHERLHEALGYRTPAEVFGG</sequence>
<protein>
    <recommendedName>
        <fullName evidence="1">Integrase catalytic domain-containing protein</fullName>
    </recommendedName>
</protein>
<dbReference type="InterPro" id="IPR025948">
    <property type="entry name" value="HTH-like_dom"/>
</dbReference>
<evidence type="ECO:0000313" key="2">
    <source>
        <dbReference type="EMBL" id="KKK91342.1"/>
    </source>
</evidence>
<evidence type="ECO:0000259" key="1">
    <source>
        <dbReference type="PROSITE" id="PS50994"/>
    </source>
</evidence>
<name>A0A0F8ZBZ1_9ZZZZ</name>